<dbReference type="EMBL" id="CABVMM010000013">
    <property type="protein sequence ID" value="VVV01945.1"/>
    <property type="molecule type" value="Genomic_DNA"/>
</dbReference>
<sequence length="44" mass="4768">MVVITQSPSFSLKITSKGIEIVDVQLLASVTSSSTVNVPNWEYV</sequence>
<protein>
    <submittedName>
        <fullName evidence="1">Uncharacterized protein</fullName>
    </submittedName>
</protein>
<proteinExistence type="predicted"/>
<evidence type="ECO:0000313" key="2">
    <source>
        <dbReference type="Proteomes" id="UP000356253"/>
    </source>
</evidence>
<comment type="caution">
    <text evidence="1">The sequence shown here is derived from an EMBL/GenBank/DDBJ whole genome shotgun (WGS) entry which is preliminary data.</text>
</comment>
<evidence type="ECO:0000313" key="1">
    <source>
        <dbReference type="EMBL" id="VVV01945.1"/>
    </source>
</evidence>
<gene>
    <name evidence="1" type="ORF">FVB9532_03240</name>
</gene>
<name>A0AC61YCJ8_9FLAO</name>
<dbReference type="Proteomes" id="UP000356253">
    <property type="component" value="Unassembled WGS sequence"/>
</dbReference>
<reference evidence="1" key="1">
    <citation type="submission" date="2019-09" db="EMBL/GenBank/DDBJ databases">
        <authorList>
            <person name="Rodrigo-Torres L."/>
            <person name="Arahal R. D."/>
            <person name="Lucena T."/>
        </authorList>
    </citation>
    <scope>NUCLEOTIDE SEQUENCE</scope>
    <source>
        <strain evidence="1">ISS653</strain>
    </source>
</reference>
<organism evidence="1 2">
    <name type="scientific">Mesonia oceanica</name>
    <dbReference type="NCBI Taxonomy" id="2687242"/>
    <lineage>
        <taxon>Bacteria</taxon>
        <taxon>Pseudomonadati</taxon>
        <taxon>Bacteroidota</taxon>
        <taxon>Flavobacteriia</taxon>
        <taxon>Flavobacteriales</taxon>
        <taxon>Flavobacteriaceae</taxon>
        <taxon>Mesonia</taxon>
    </lineage>
</organism>
<accession>A0AC61YCJ8</accession>
<keyword evidence="2" id="KW-1185">Reference proteome</keyword>